<accession>A0A3A1QVQ7</accession>
<evidence type="ECO:0000313" key="3">
    <source>
        <dbReference type="EMBL" id="RIW32518.1"/>
    </source>
</evidence>
<keyword evidence="1" id="KW-0472">Membrane</keyword>
<dbReference type="RefSeq" id="WP_119547361.1">
    <property type="nucleotide sequence ID" value="NZ_QXIR01000017.1"/>
</dbReference>
<dbReference type="PANTHER" id="PTHR34473:SF2">
    <property type="entry name" value="UPF0699 TRANSMEMBRANE PROTEIN YDBT"/>
    <property type="match status" value="1"/>
</dbReference>
<protein>
    <recommendedName>
        <fullName evidence="2">YdbS-like PH domain-containing protein</fullName>
    </recommendedName>
</protein>
<dbReference type="InterPro" id="IPR005182">
    <property type="entry name" value="YdbS-like_PH"/>
</dbReference>
<gene>
    <name evidence="3" type="ORF">D3H55_13100</name>
</gene>
<feature type="domain" description="YdbS-like PH" evidence="2">
    <location>
        <begin position="73"/>
        <end position="149"/>
    </location>
</feature>
<proteinExistence type="predicted"/>
<dbReference type="OrthoDB" id="2437193at2"/>
<feature type="transmembrane region" description="Helical" evidence="1">
    <location>
        <begin position="46"/>
        <end position="67"/>
    </location>
</feature>
<feature type="transmembrane region" description="Helical" evidence="1">
    <location>
        <begin position="12"/>
        <end position="34"/>
    </location>
</feature>
<name>A0A3A1QVQ7_9BACI</name>
<dbReference type="EMBL" id="QXIR01000017">
    <property type="protein sequence ID" value="RIW32518.1"/>
    <property type="molecule type" value="Genomic_DNA"/>
</dbReference>
<dbReference type="AlphaFoldDB" id="A0A3A1QVQ7"/>
<evidence type="ECO:0000313" key="4">
    <source>
        <dbReference type="Proteomes" id="UP000265801"/>
    </source>
</evidence>
<evidence type="ECO:0000259" key="2">
    <source>
        <dbReference type="Pfam" id="PF03703"/>
    </source>
</evidence>
<dbReference type="Proteomes" id="UP000265801">
    <property type="component" value="Unassembled WGS sequence"/>
</dbReference>
<sequence length="160" mass="18803">MEMPQKKLAKEVVQVWLVRNIISSIVGFVILGVLFYLDHRFQWTEWIGWILIALAVYSVIDFIWSFFQPRFLYRSWRFDFDEEFLQLKAGFWQEQHHLVPMTKIQAVSTSQGPLLRKFGLRSIGIETMGSTHEIPGLSEEMAVEVRNTIAHFAKVKEVEQ</sequence>
<keyword evidence="1" id="KW-0812">Transmembrane</keyword>
<keyword evidence="4" id="KW-1185">Reference proteome</keyword>
<organism evidence="3 4">
    <name type="scientific">Bacillus salacetis</name>
    <dbReference type="NCBI Taxonomy" id="2315464"/>
    <lineage>
        <taxon>Bacteria</taxon>
        <taxon>Bacillati</taxon>
        <taxon>Bacillota</taxon>
        <taxon>Bacilli</taxon>
        <taxon>Bacillales</taxon>
        <taxon>Bacillaceae</taxon>
        <taxon>Bacillus</taxon>
    </lineage>
</organism>
<reference evidence="3 4" key="1">
    <citation type="submission" date="2018-09" db="EMBL/GenBank/DDBJ databases">
        <title>Bacillus saliacetes sp. nov., isolated from Thai shrimp paste (Ka-pi).</title>
        <authorList>
            <person name="Daroonpunt R."/>
            <person name="Tanasupawat S."/>
            <person name="Yiamsombut S."/>
        </authorList>
    </citation>
    <scope>NUCLEOTIDE SEQUENCE [LARGE SCALE GENOMIC DNA]</scope>
    <source>
        <strain evidence="3 4">SKP7-4</strain>
    </source>
</reference>
<dbReference type="Pfam" id="PF03703">
    <property type="entry name" value="bPH_2"/>
    <property type="match status" value="1"/>
</dbReference>
<evidence type="ECO:0000256" key="1">
    <source>
        <dbReference type="SAM" id="Phobius"/>
    </source>
</evidence>
<keyword evidence="1" id="KW-1133">Transmembrane helix</keyword>
<comment type="caution">
    <text evidence="3">The sequence shown here is derived from an EMBL/GenBank/DDBJ whole genome shotgun (WGS) entry which is preliminary data.</text>
</comment>
<dbReference type="PANTHER" id="PTHR34473">
    <property type="entry name" value="UPF0699 TRANSMEMBRANE PROTEIN YDBS"/>
    <property type="match status" value="1"/>
</dbReference>